<gene>
    <name evidence="2" type="ORF">EV643_113247</name>
</gene>
<dbReference type="OrthoDB" id="3577809at2"/>
<dbReference type="AlphaFoldDB" id="A0A4R6K8Q2"/>
<keyword evidence="3" id="KW-1185">Reference proteome</keyword>
<feature type="compositionally biased region" description="Basic and acidic residues" evidence="1">
    <location>
        <begin position="1"/>
        <end position="13"/>
    </location>
</feature>
<reference evidence="2 3" key="1">
    <citation type="submission" date="2019-03" db="EMBL/GenBank/DDBJ databases">
        <title>Genomic Encyclopedia of Type Strains, Phase III (KMG-III): the genomes of soil and plant-associated and newly described type strains.</title>
        <authorList>
            <person name="Whitman W."/>
        </authorList>
    </citation>
    <scope>NUCLEOTIDE SEQUENCE [LARGE SCALE GENOMIC DNA]</scope>
    <source>
        <strain evidence="2 3">VKM Ac-2527</strain>
    </source>
</reference>
<dbReference type="RefSeq" id="WP_133802792.1">
    <property type="nucleotide sequence ID" value="NZ_SNWQ01000013.1"/>
</dbReference>
<protein>
    <submittedName>
        <fullName evidence="2">Uncharacterized protein</fullName>
    </submittedName>
</protein>
<dbReference type="Proteomes" id="UP000295388">
    <property type="component" value="Unassembled WGS sequence"/>
</dbReference>
<accession>A0A4R6K8Q2</accession>
<evidence type="ECO:0000256" key="1">
    <source>
        <dbReference type="SAM" id="MobiDB-lite"/>
    </source>
</evidence>
<name>A0A4R6K8Q2_9ACTN</name>
<organism evidence="2 3">
    <name type="scientific">Kribbella caucasensis</name>
    <dbReference type="NCBI Taxonomy" id="2512215"/>
    <lineage>
        <taxon>Bacteria</taxon>
        <taxon>Bacillati</taxon>
        <taxon>Actinomycetota</taxon>
        <taxon>Actinomycetes</taxon>
        <taxon>Propionibacteriales</taxon>
        <taxon>Kribbellaceae</taxon>
        <taxon>Kribbella</taxon>
    </lineage>
</organism>
<dbReference type="EMBL" id="SNWQ01000013">
    <property type="protein sequence ID" value="TDO45474.1"/>
    <property type="molecule type" value="Genomic_DNA"/>
</dbReference>
<comment type="caution">
    <text evidence="2">The sequence shown here is derived from an EMBL/GenBank/DDBJ whole genome shotgun (WGS) entry which is preliminary data.</text>
</comment>
<proteinExistence type="predicted"/>
<evidence type="ECO:0000313" key="2">
    <source>
        <dbReference type="EMBL" id="TDO45474.1"/>
    </source>
</evidence>
<feature type="region of interest" description="Disordered" evidence="1">
    <location>
        <begin position="1"/>
        <end position="24"/>
    </location>
</feature>
<evidence type="ECO:0000313" key="3">
    <source>
        <dbReference type="Proteomes" id="UP000295388"/>
    </source>
</evidence>
<sequence length="79" mass="8564">MDHKQPEQLEHIATDPNTGKDGCPSYYATDDGRFIVQGYKLTSDHARGQLVNFPDGEDAVIITKGLADLIVAHHTGTTA</sequence>